<evidence type="ECO:0000313" key="2">
    <source>
        <dbReference type="EMBL" id="KAK3230207.1"/>
    </source>
</evidence>
<dbReference type="PANTHER" id="PTHR32166">
    <property type="entry name" value="OSJNBA0013A04.12 PROTEIN"/>
    <property type="match status" value="1"/>
</dbReference>
<dbReference type="InterPro" id="IPR007021">
    <property type="entry name" value="DUF659"/>
</dbReference>
<keyword evidence="3" id="KW-1185">Reference proteome</keyword>
<evidence type="ECO:0000259" key="1">
    <source>
        <dbReference type="Pfam" id="PF04937"/>
    </source>
</evidence>
<name>A0AAE0B5G9_9ROSI</name>
<feature type="domain" description="DUF659" evidence="1">
    <location>
        <begin position="37"/>
        <end position="96"/>
    </location>
</feature>
<organism evidence="2 3">
    <name type="scientific">Dipteronia sinensis</name>
    <dbReference type="NCBI Taxonomy" id="43782"/>
    <lineage>
        <taxon>Eukaryota</taxon>
        <taxon>Viridiplantae</taxon>
        <taxon>Streptophyta</taxon>
        <taxon>Embryophyta</taxon>
        <taxon>Tracheophyta</taxon>
        <taxon>Spermatophyta</taxon>
        <taxon>Magnoliopsida</taxon>
        <taxon>eudicotyledons</taxon>
        <taxon>Gunneridae</taxon>
        <taxon>Pentapetalae</taxon>
        <taxon>rosids</taxon>
        <taxon>malvids</taxon>
        <taxon>Sapindales</taxon>
        <taxon>Sapindaceae</taxon>
        <taxon>Hippocastanoideae</taxon>
        <taxon>Acereae</taxon>
        <taxon>Dipteronia</taxon>
    </lineage>
</organism>
<gene>
    <name evidence="2" type="ORF">Dsin_002088</name>
</gene>
<protein>
    <recommendedName>
        <fullName evidence="1">DUF659 domain-containing protein</fullName>
    </recommendedName>
</protein>
<comment type="caution">
    <text evidence="2">The sequence shown here is derived from an EMBL/GenBank/DDBJ whole genome shotgun (WGS) entry which is preliminary data.</text>
</comment>
<dbReference type="AlphaFoldDB" id="A0AAE0B5G9"/>
<accession>A0AAE0B5G9</accession>
<dbReference type="Pfam" id="PF04937">
    <property type="entry name" value="DUF659"/>
    <property type="match status" value="1"/>
</dbReference>
<proteinExistence type="predicted"/>
<evidence type="ECO:0000313" key="3">
    <source>
        <dbReference type="Proteomes" id="UP001281410"/>
    </source>
</evidence>
<dbReference type="Proteomes" id="UP001281410">
    <property type="component" value="Unassembled WGS sequence"/>
</dbReference>
<reference evidence="2" key="1">
    <citation type="journal article" date="2023" name="Plant J.">
        <title>Genome sequences and population genomics provide insights into the demographic history, inbreeding, and mutation load of two 'living fossil' tree species of Dipteronia.</title>
        <authorList>
            <person name="Feng Y."/>
            <person name="Comes H.P."/>
            <person name="Chen J."/>
            <person name="Zhu S."/>
            <person name="Lu R."/>
            <person name="Zhang X."/>
            <person name="Li P."/>
            <person name="Qiu J."/>
            <person name="Olsen K.M."/>
            <person name="Qiu Y."/>
        </authorList>
    </citation>
    <scope>NUCLEOTIDE SEQUENCE</scope>
    <source>
        <strain evidence="2">NBL</strain>
    </source>
</reference>
<dbReference type="PANTHER" id="PTHR32166:SF74">
    <property type="entry name" value="OS05G0256350 PROTEIN"/>
    <property type="match status" value="1"/>
</dbReference>
<dbReference type="EMBL" id="JANJYJ010000001">
    <property type="protein sequence ID" value="KAK3230207.1"/>
    <property type="molecule type" value="Genomic_DNA"/>
</dbReference>
<sequence>MMNAIGPFGPGYKEPSQYQLSEPLLKKEVSNTNEALKMRSIMNLCVNCMEGTTFLCSKESGDEAYTKEMFQYANKCIEQVGPTNVIQVVTDNASNSRPHKDVEEGEA</sequence>